<sequence length="123" mass="13927">MKTYYSTDDENYCHETPGDVFDALDSEGRLVVGTIYWEADFLPMEPQQALNAAQILEDANERGYELIGEAWDNPFSVPRDAQMELQNLLDAWAAKHVDVSHYYTISGKPRQLKVTDADLPANT</sequence>
<name>A0A4R3MVT5_9GAMM</name>
<evidence type="ECO:0000313" key="1">
    <source>
        <dbReference type="EMBL" id="TCT19867.1"/>
    </source>
</evidence>
<protein>
    <submittedName>
        <fullName evidence="1">Uncharacterized protein</fullName>
    </submittedName>
</protein>
<organism evidence="1 2">
    <name type="scientific">Thermomonas haemolytica</name>
    <dbReference type="NCBI Taxonomy" id="141949"/>
    <lineage>
        <taxon>Bacteria</taxon>
        <taxon>Pseudomonadati</taxon>
        <taxon>Pseudomonadota</taxon>
        <taxon>Gammaproteobacteria</taxon>
        <taxon>Lysobacterales</taxon>
        <taxon>Lysobacteraceae</taxon>
        <taxon>Thermomonas</taxon>
    </lineage>
</organism>
<dbReference type="RefSeq" id="WP_132982901.1">
    <property type="nucleotide sequence ID" value="NZ_MSZW01000055.1"/>
</dbReference>
<comment type="caution">
    <text evidence="1">The sequence shown here is derived from an EMBL/GenBank/DDBJ whole genome shotgun (WGS) entry which is preliminary data.</text>
</comment>
<dbReference type="AlphaFoldDB" id="A0A4R3MVT5"/>
<keyword evidence="2" id="KW-1185">Reference proteome</keyword>
<dbReference type="EMBL" id="SMAP01000016">
    <property type="protein sequence ID" value="TCT19867.1"/>
    <property type="molecule type" value="Genomic_DNA"/>
</dbReference>
<dbReference type="Proteomes" id="UP000295414">
    <property type="component" value="Unassembled WGS sequence"/>
</dbReference>
<gene>
    <name evidence="1" type="ORF">EDC34_1161</name>
</gene>
<reference evidence="1 2" key="1">
    <citation type="submission" date="2019-03" db="EMBL/GenBank/DDBJ databases">
        <title>Genomic Encyclopedia of Type Strains, Phase IV (KMG-IV): sequencing the most valuable type-strain genomes for metagenomic binning, comparative biology and taxonomic classification.</title>
        <authorList>
            <person name="Goeker M."/>
        </authorList>
    </citation>
    <scope>NUCLEOTIDE SEQUENCE [LARGE SCALE GENOMIC DNA]</scope>
    <source>
        <strain evidence="1 2">DSM 13605</strain>
    </source>
</reference>
<proteinExistence type="predicted"/>
<evidence type="ECO:0000313" key="2">
    <source>
        <dbReference type="Proteomes" id="UP000295414"/>
    </source>
</evidence>
<accession>A0A4R3MVT5</accession>